<feature type="compositionally biased region" description="Basic and acidic residues" evidence="1">
    <location>
        <begin position="474"/>
        <end position="488"/>
    </location>
</feature>
<evidence type="ECO:0000313" key="3">
    <source>
        <dbReference type="Proteomes" id="UP000256964"/>
    </source>
</evidence>
<dbReference type="EMBL" id="KZ857582">
    <property type="protein sequence ID" value="RDX40152.1"/>
    <property type="molecule type" value="Genomic_DNA"/>
</dbReference>
<feature type="compositionally biased region" description="Acidic residues" evidence="1">
    <location>
        <begin position="540"/>
        <end position="554"/>
    </location>
</feature>
<evidence type="ECO:0000256" key="1">
    <source>
        <dbReference type="SAM" id="MobiDB-lite"/>
    </source>
</evidence>
<feature type="region of interest" description="Disordered" evidence="1">
    <location>
        <begin position="578"/>
        <end position="597"/>
    </location>
</feature>
<accession>A0A371CIP0</accession>
<feature type="region of interest" description="Disordered" evidence="1">
    <location>
        <begin position="922"/>
        <end position="986"/>
    </location>
</feature>
<feature type="region of interest" description="Disordered" evidence="1">
    <location>
        <begin position="446"/>
        <end position="569"/>
    </location>
</feature>
<dbReference type="AlphaFoldDB" id="A0A371CIP0"/>
<dbReference type="Proteomes" id="UP000256964">
    <property type="component" value="Unassembled WGS sequence"/>
</dbReference>
<reference evidence="2 3" key="1">
    <citation type="journal article" date="2018" name="Biotechnol. Biofuels">
        <title>Integrative visual omics of the white-rot fungus Polyporus brumalis exposes the biotechnological potential of its oxidative enzymes for delignifying raw plant biomass.</title>
        <authorList>
            <person name="Miyauchi S."/>
            <person name="Rancon A."/>
            <person name="Drula E."/>
            <person name="Hage H."/>
            <person name="Chaduli D."/>
            <person name="Favel A."/>
            <person name="Grisel S."/>
            <person name="Henrissat B."/>
            <person name="Herpoel-Gimbert I."/>
            <person name="Ruiz-Duenas F.J."/>
            <person name="Chevret D."/>
            <person name="Hainaut M."/>
            <person name="Lin J."/>
            <person name="Wang M."/>
            <person name="Pangilinan J."/>
            <person name="Lipzen A."/>
            <person name="Lesage-Meessen L."/>
            <person name="Navarro D."/>
            <person name="Riley R."/>
            <person name="Grigoriev I.V."/>
            <person name="Zhou S."/>
            <person name="Raouche S."/>
            <person name="Rosso M.N."/>
        </authorList>
    </citation>
    <scope>NUCLEOTIDE SEQUENCE [LARGE SCALE GENOMIC DNA]</scope>
    <source>
        <strain evidence="2 3">BRFM 1820</strain>
    </source>
</reference>
<feature type="compositionally biased region" description="Basic and acidic residues" evidence="1">
    <location>
        <begin position="526"/>
        <end position="539"/>
    </location>
</feature>
<gene>
    <name evidence="2" type="ORF">OH76DRAFT_1423881</name>
</gene>
<feature type="compositionally biased region" description="Polar residues" evidence="1">
    <location>
        <begin position="494"/>
        <end position="508"/>
    </location>
</feature>
<dbReference type="OrthoDB" id="2758182at2759"/>
<evidence type="ECO:0000313" key="2">
    <source>
        <dbReference type="EMBL" id="RDX40152.1"/>
    </source>
</evidence>
<protein>
    <submittedName>
        <fullName evidence="2">Uncharacterized protein</fullName>
    </submittedName>
</protein>
<proteinExistence type="predicted"/>
<name>A0A371CIP0_9APHY</name>
<keyword evidence="3" id="KW-1185">Reference proteome</keyword>
<feature type="compositionally biased region" description="Basic residues" evidence="1">
    <location>
        <begin position="975"/>
        <end position="986"/>
    </location>
</feature>
<sequence length="986" mass="110298">MAPSPKLPADEEKHLEGLVAEFRRRNGAERKLLLDECARKLLSMRRILAPTPLTEEYTLLVEFFYQKVRNWFNNRIQENKDKATRLPTRINRTWTGERVFEFLKNTDIREAVRDDEVLHPHQIVAWNLMRRSLWEDLEQDEREDYGTMALQWNISGPDVKLQPRMAERRAIGWMRSDIKMYWEQCGMIMIMYGLFPDEAGDLCSIRLETSDYVAEAAGKEGRKLSRFTSKPDWDKDLRANAGAFFGAWYNSLRGINPTEVTIRNQAVVFIFLRYSDGTPILMDTENGEALIGTRRQEVWRQYVRIHYSAYFCYLSTLRAAFGGSQNARVGFAKGVEVKATPWTAIIKDPSAFFDMDMFPAGTVLQDPSHMNDGPLSQIFRHIIAMEHPNDDSEPRFFRFANYMTGNSTRPLYHKAHYTALPSAREPTAAPEPAFHLPAFYPKHVDPGSWENFPQPPEASTSQSAKSMKKKQKKQRAEAQEESVRHDSPAAHPVGTSSSAAKTQPSKASTRPPAQAAKKSKKSRKSRNMDESDEAEHTPPGEDDIESESDGNVDVEGDHNDSGDSGDSGLHELLARTKPIASSTAKAKGKGKEKAVNHSIRRASIPRMLFSPCSSGHDAQERWQFLRALSTYRPYIDMLERARSKLQQDCYVDAPAAAPWATWLWTSPHLPRDAHQDSAALNAVFAWLSNGVALSAPAGHVQRFCLAVGLLLRDTGIVLEDIEDDDNIPHNLPEYFSRSLLRNGDVDRILDICAEAFARPRARLVKAAHAAALGSTSGDANASGVLSQLPAESGSSLPADWTADLPSPPHLPLDNPHMVMHDVSSPMDFDFDDLDLVEAIELSLQDSAPVAFEVVGQVESSPLSAPPVSTEDNPPDLTLLPHPVTDWDDDSFDARQIEADLVTERPTAVDRSELPPAHHEVDAQVQRPVTRKRARSSAVKENAPVGEVHMSISSGVRTRRQIKDAEAAAKQLASPPKKRLRSRHRKG</sequence>
<organism evidence="2 3">
    <name type="scientific">Lentinus brumalis</name>
    <dbReference type="NCBI Taxonomy" id="2498619"/>
    <lineage>
        <taxon>Eukaryota</taxon>
        <taxon>Fungi</taxon>
        <taxon>Dikarya</taxon>
        <taxon>Basidiomycota</taxon>
        <taxon>Agaricomycotina</taxon>
        <taxon>Agaricomycetes</taxon>
        <taxon>Polyporales</taxon>
        <taxon>Polyporaceae</taxon>
        <taxon>Lentinus</taxon>
    </lineage>
</organism>